<evidence type="ECO:0000313" key="3">
    <source>
        <dbReference type="EMBL" id="GGI88089.1"/>
    </source>
</evidence>
<sequence>MWSSILSMFSLLLIISTLLPFHNSKKWWVRNFDFPRLQIFLVSIVTLMLFLITDSLNHWTIYIIFSLLILVALYQGYKILPYTVFYSKQVKDSNAHEESLSLITANVQKCNKQVEKCISMIKTYKPDLVLLLEVDQWWVSQLDEVISNYPYQVSHPLENTYGMLLLSRFELVNPEIKFLITSEVPSIHTYVKPAKEQNFKLICLHPIPPTPPAADGNNDSVERDVELLKVAEMVAKTNEPTIVLGDLNDVAWSKTTCEFQATSRLLDPRQGRGMFNSFNAKYFFLRFPLDHIFNSAHFRCKALKRLKTIGSDHFPIYIQMSQKR</sequence>
<dbReference type="InterPro" id="IPR036691">
    <property type="entry name" value="Endo/exonu/phosph_ase_sf"/>
</dbReference>
<dbReference type="GO" id="GO:0004519">
    <property type="term" value="F:endonuclease activity"/>
    <property type="evidence" value="ECO:0007669"/>
    <property type="project" value="UniProtKB-KW"/>
</dbReference>
<keyword evidence="1" id="KW-0812">Transmembrane</keyword>
<keyword evidence="3" id="KW-0378">Hydrolase</keyword>
<proteinExistence type="predicted"/>
<keyword evidence="3" id="KW-0255">Endonuclease</keyword>
<feature type="transmembrane region" description="Helical" evidence="1">
    <location>
        <begin position="59"/>
        <end position="77"/>
    </location>
</feature>
<dbReference type="Proteomes" id="UP000630149">
    <property type="component" value="Unassembled WGS sequence"/>
</dbReference>
<reference evidence="3" key="1">
    <citation type="journal article" date="2014" name="Int. J. Syst. Evol. Microbiol.">
        <title>Complete genome sequence of Corynebacterium casei LMG S-19264T (=DSM 44701T), isolated from a smear-ripened cheese.</title>
        <authorList>
            <consortium name="US DOE Joint Genome Institute (JGI-PGF)"/>
            <person name="Walter F."/>
            <person name="Albersmeier A."/>
            <person name="Kalinowski J."/>
            <person name="Ruckert C."/>
        </authorList>
    </citation>
    <scope>NUCLEOTIDE SEQUENCE</scope>
    <source>
        <strain evidence="3">JCM 13919</strain>
    </source>
</reference>
<feature type="transmembrane region" description="Helical" evidence="1">
    <location>
        <begin position="36"/>
        <end position="52"/>
    </location>
</feature>
<gene>
    <name evidence="3" type="ORF">GCM10007966_16030</name>
</gene>
<dbReference type="Gene3D" id="3.60.10.10">
    <property type="entry name" value="Endonuclease/exonuclease/phosphatase"/>
    <property type="match status" value="1"/>
</dbReference>
<dbReference type="OrthoDB" id="9796594at2"/>
<dbReference type="InterPro" id="IPR005135">
    <property type="entry name" value="Endo/exonuclease/phosphatase"/>
</dbReference>
<dbReference type="AlphaFoldDB" id="A0A917NCE4"/>
<reference evidence="3" key="2">
    <citation type="submission" date="2020-09" db="EMBL/GenBank/DDBJ databases">
        <authorList>
            <person name="Sun Q."/>
            <person name="Ohkuma M."/>
        </authorList>
    </citation>
    <scope>NUCLEOTIDE SEQUENCE</scope>
    <source>
        <strain evidence="3">JCM 13919</strain>
    </source>
</reference>
<keyword evidence="3" id="KW-0540">Nuclease</keyword>
<dbReference type="RefSeq" id="WP_131776418.1">
    <property type="nucleotide sequence ID" value="NZ_CAAAIA010000004.1"/>
</dbReference>
<keyword evidence="1" id="KW-1133">Transmembrane helix</keyword>
<feature type="domain" description="Endonuclease/exonuclease/phosphatase" evidence="2">
    <location>
        <begin position="103"/>
        <end position="313"/>
    </location>
</feature>
<accession>A0A917NCE4</accession>
<dbReference type="Pfam" id="PF03372">
    <property type="entry name" value="Exo_endo_phos"/>
    <property type="match status" value="1"/>
</dbReference>
<name>A0A917NCE4_9GAMM</name>
<comment type="caution">
    <text evidence="3">The sequence shown here is derived from an EMBL/GenBank/DDBJ whole genome shotgun (WGS) entry which is preliminary data.</text>
</comment>
<evidence type="ECO:0000313" key="4">
    <source>
        <dbReference type="Proteomes" id="UP000630149"/>
    </source>
</evidence>
<evidence type="ECO:0000256" key="1">
    <source>
        <dbReference type="SAM" id="Phobius"/>
    </source>
</evidence>
<evidence type="ECO:0000259" key="2">
    <source>
        <dbReference type="Pfam" id="PF03372"/>
    </source>
</evidence>
<keyword evidence="1" id="KW-0472">Membrane</keyword>
<organism evidence="3 4">
    <name type="scientific">Legionella impletisoli</name>
    <dbReference type="NCBI Taxonomy" id="343510"/>
    <lineage>
        <taxon>Bacteria</taxon>
        <taxon>Pseudomonadati</taxon>
        <taxon>Pseudomonadota</taxon>
        <taxon>Gammaproteobacteria</taxon>
        <taxon>Legionellales</taxon>
        <taxon>Legionellaceae</taxon>
        <taxon>Legionella</taxon>
    </lineage>
</organism>
<dbReference type="SUPFAM" id="SSF56219">
    <property type="entry name" value="DNase I-like"/>
    <property type="match status" value="1"/>
</dbReference>
<keyword evidence="4" id="KW-1185">Reference proteome</keyword>
<dbReference type="EMBL" id="BMOB01000007">
    <property type="protein sequence ID" value="GGI88089.1"/>
    <property type="molecule type" value="Genomic_DNA"/>
</dbReference>
<protein>
    <submittedName>
        <fullName evidence="3">Endonuclease</fullName>
    </submittedName>
</protein>